<evidence type="ECO:0000259" key="11">
    <source>
        <dbReference type="PROSITE" id="PS50089"/>
    </source>
</evidence>
<dbReference type="EMBL" id="CAMAPE010000017">
    <property type="protein sequence ID" value="CAH9084535.1"/>
    <property type="molecule type" value="Genomic_DNA"/>
</dbReference>
<dbReference type="Gene3D" id="3.30.40.10">
    <property type="entry name" value="Zinc/RING finger domain, C3HC4 (zinc finger)"/>
    <property type="match status" value="1"/>
</dbReference>
<name>A0A9P1E7M5_CUSEU</name>
<dbReference type="InterPro" id="IPR001841">
    <property type="entry name" value="Znf_RING"/>
</dbReference>
<keyword evidence="10" id="KW-0732">Signal</keyword>
<evidence type="ECO:0000256" key="4">
    <source>
        <dbReference type="ARBA" id="ARBA00022723"/>
    </source>
</evidence>
<feature type="chain" id="PRO_5040279605" description="RING-type E3 ubiquitin transferase" evidence="10">
    <location>
        <begin position="27"/>
        <end position="200"/>
    </location>
</feature>
<keyword evidence="4" id="KW-0479">Metal-binding</keyword>
<evidence type="ECO:0000256" key="1">
    <source>
        <dbReference type="ARBA" id="ARBA00000900"/>
    </source>
</evidence>
<evidence type="ECO:0000256" key="7">
    <source>
        <dbReference type="ARBA" id="ARBA00022833"/>
    </source>
</evidence>
<keyword evidence="5 8" id="KW-0863">Zinc-finger</keyword>
<keyword evidence="3" id="KW-0808">Transferase</keyword>
<gene>
    <name evidence="12" type="ORF">CEURO_LOCUS9046</name>
</gene>
<evidence type="ECO:0000256" key="8">
    <source>
        <dbReference type="PROSITE-ProRule" id="PRU00175"/>
    </source>
</evidence>
<dbReference type="EC" id="2.3.2.27" evidence="2"/>
<comment type="caution">
    <text evidence="12">The sequence shown here is derived from an EMBL/GenBank/DDBJ whole genome shotgun (WGS) entry which is preliminary data.</text>
</comment>
<evidence type="ECO:0000256" key="6">
    <source>
        <dbReference type="ARBA" id="ARBA00022786"/>
    </source>
</evidence>
<evidence type="ECO:0000256" key="3">
    <source>
        <dbReference type="ARBA" id="ARBA00022679"/>
    </source>
</evidence>
<dbReference type="PANTHER" id="PTHR15710">
    <property type="entry name" value="E3 UBIQUITIN-PROTEIN LIGASE PRAJA"/>
    <property type="match status" value="1"/>
</dbReference>
<reference evidence="12" key="1">
    <citation type="submission" date="2022-07" db="EMBL/GenBank/DDBJ databases">
        <authorList>
            <person name="Macas J."/>
            <person name="Novak P."/>
            <person name="Neumann P."/>
        </authorList>
    </citation>
    <scope>NUCLEOTIDE SEQUENCE</scope>
</reference>
<evidence type="ECO:0000313" key="12">
    <source>
        <dbReference type="EMBL" id="CAH9084535.1"/>
    </source>
</evidence>
<dbReference type="Proteomes" id="UP001152484">
    <property type="component" value="Unassembled WGS sequence"/>
</dbReference>
<protein>
    <recommendedName>
        <fullName evidence="2">RING-type E3 ubiquitin transferase</fullName>
        <ecNumber evidence="2">2.3.2.27</ecNumber>
    </recommendedName>
</protein>
<proteinExistence type="predicted"/>
<dbReference type="SMART" id="SM00184">
    <property type="entry name" value="RING"/>
    <property type="match status" value="1"/>
</dbReference>
<evidence type="ECO:0000256" key="5">
    <source>
        <dbReference type="ARBA" id="ARBA00022771"/>
    </source>
</evidence>
<dbReference type="GO" id="GO:0061630">
    <property type="term" value="F:ubiquitin protein ligase activity"/>
    <property type="evidence" value="ECO:0007669"/>
    <property type="project" value="UniProtKB-EC"/>
</dbReference>
<comment type="catalytic activity">
    <reaction evidence="1">
        <text>S-ubiquitinyl-[E2 ubiquitin-conjugating enzyme]-L-cysteine + [acceptor protein]-L-lysine = [E2 ubiquitin-conjugating enzyme]-L-cysteine + N(6)-ubiquitinyl-[acceptor protein]-L-lysine.</text>
        <dbReference type="EC" id="2.3.2.27"/>
    </reaction>
</comment>
<feature type="domain" description="RING-type" evidence="11">
    <location>
        <begin position="89"/>
        <end position="130"/>
    </location>
</feature>
<dbReference type="FunFam" id="3.30.40.10:FF:000127">
    <property type="entry name" value="E3 ubiquitin-protein ligase RNF181"/>
    <property type="match status" value="1"/>
</dbReference>
<evidence type="ECO:0000256" key="9">
    <source>
        <dbReference type="SAM" id="MobiDB-lite"/>
    </source>
</evidence>
<dbReference type="PROSITE" id="PS50089">
    <property type="entry name" value="ZF_RING_2"/>
    <property type="match status" value="1"/>
</dbReference>
<dbReference type="Pfam" id="PF13639">
    <property type="entry name" value="zf-RING_2"/>
    <property type="match status" value="1"/>
</dbReference>
<keyword evidence="7" id="KW-0862">Zinc</keyword>
<keyword evidence="13" id="KW-1185">Reference proteome</keyword>
<feature type="region of interest" description="Disordered" evidence="9">
    <location>
        <begin position="166"/>
        <end position="200"/>
    </location>
</feature>
<accession>A0A9P1E7M5</accession>
<dbReference type="GO" id="GO:0008270">
    <property type="term" value="F:zinc ion binding"/>
    <property type="evidence" value="ECO:0007669"/>
    <property type="project" value="UniProtKB-KW"/>
</dbReference>
<sequence>MPSLEEIGITGARALILPVLLNFAAASPPSQENREVTVVVNARTGTIDFLQGAADGFEAVLRKGGQFPATKASIEALPVVKVGEEGEDCAICLSELEIGGEGKEMPCNHRYHPDCIDKWLKIHGSCPICRFQMPGEVDPDLDHNSESLQDRADMVFHVFYRTGSEDSSDLEWDHQSEAHPGGAESDEDLNAETETVVFLQ</sequence>
<dbReference type="GO" id="GO:0005737">
    <property type="term" value="C:cytoplasm"/>
    <property type="evidence" value="ECO:0007669"/>
    <property type="project" value="TreeGrafter"/>
</dbReference>
<dbReference type="InterPro" id="IPR013083">
    <property type="entry name" value="Znf_RING/FYVE/PHD"/>
</dbReference>
<dbReference type="SUPFAM" id="SSF57850">
    <property type="entry name" value="RING/U-box"/>
    <property type="match status" value="1"/>
</dbReference>
<evidence type="ECO:0000313" key="13">
    <source>
        <dbReference type="Proteomes" id="UP001152484"/>
    </source>
</evidence>
<organism evidence="12 13">
    <name type="scientific">Cuscuta europaea</name>
    <name type="common">European dodder</name>
    <dbReference type="NCBI Taxonomy" id="41803"/>
    <lineage>
        <taxon>Eukaryota</taxon>
        <taxon>Viridiplantae</taxon>
        <taxon>Streptophyta</taxon>
        <taxon>Embryophyta</taxon>
        <taxon>Tracheophyta</taxon>
        <taxon>Spermatophyta</taxon>
        <taxon>Magnoliopsida</taxon>
        <taxon>eudicotyledons</taxon>
        <taxon>Gunneridae</taxon>
        <taxon>Pentapetalae</taxon>
        <taxon>asterids</taxon>
        <taxon>lamiids</taxon>
        <taxon>Solanales</taxon>
        <taxon>Convolvulaceae</taxon>
        <taxon>Cuscuteae</taxon>
        <taxon>Cuscuta</taxon>
        <taxon>Cuscuta subgen. Cuscuta</taxon>
    </lineage>
</organism>
<dbReference type="GO" id="GO:0016567">
    <property type="term" value="P:protein ubiquitination"/>
    <property type="evidence" value="ECO:0007669"/>
    <property type="project" value="UniProtKB-ARBA"/>
</dbReference>
<dbReference type="PANTHER" id="PTHR15710:SF132">
    <property type="entry name" value="E3 UBIQUITIN-PROTEIN LIGASE MPSR1"/>
    <property type="match status" value="1"/>
</dbReference>
<feature type="signal peptide" evidence="10">
    <location>
        <begin position="1"/>
        <end position="26"/>
    </location>
</feature>
<dbReference type="OrthoDB" id="8062037at2759"/>
<keyword evidence="6" id="KW-0833">Ubl conjugation pathway</keyword>
<evidence type="ECO:0000256" key="2">
    <source>
        <dbReference type="ARBA" id="ARBA00012483"/>
    </source>
</evidence>
<dbReference type="AlphaFoldDB" id="A0A9P1E7M5"/>
<evidence type="ECO:0000256" key="10">
    <source>
        <dbReference type="SAM" id="SignalP"/>
    </source>
</evidence>